<gene>
    <name evidence="2" type="ORF">M437DRAFT_70108</name>
</gene>
<keyword evidence="3" id="KW-1185">Reference proteome</keyword>
<dbReference type="Proteomes" id="UP000030672">
    <property type="component" value="Unassembled WGS sequence"/>
</dbReference>
<dbReference type="GeneID" id="63918775"/>
<evidence type="ECO:0000256" key="1">
    <source>
        <dbReference type="SAM" id="MobiDB-lite"/>
    </source>
</evidence>
<dbReference type="EMBL" id="KL584857">
    <property type="protein sequence ID" value="KEQ58276.1"/>
    <property type="molecule type" value="Genomic_DNA"/>
</dbReference>
<name>A0A074W6T2_AURM1</name>
<feature type="compositionally biased region" description="Basic residues" evidence="1">
    <location>
        <begin position="296"/>
        <end position="312"/>
    </location>
</feature>
<dbReference type="AlphaFoldDB" id="A0A074W6T2"/>
<dbReference type="HOGENOM" id="CLU_506192_0_0_1"/>
<evidence type="ECO:0000313" key="3">
    <source>
        <dbReference type="Proteomes" id="UP000030672"/>
    </source>
</evidence>
<dbReference type="RefSeq" id="XP_040875299.1">
    <property type="nucleotide sequence ID" value="XM_041025402.1"/>
</dbReference>
<accession>A0A074W6T2</accession>
<organism evidence="2 3">
    <name type="scientific">Aureobasidium melanogenum (strain CBS 110374)</name>
    <name type="common">Aureobasidium pullulans var. melanogenum</name>
    <dbReference type="NCBI Taxonomy" id="1043003"/>
    <lineage>
        <taxon>Eukaryota</taxon>
        <taxon>Fungi</taxon>
        <taxon>Dikarya</taxon>
        <taxon>Ascomycota</taxon>
        <taxon>Pezizomycotina</taxon>
        <taxon>Dothideomycetes</taxon>
        <taxon>Dothideomycetidae</taxon>
        <taxon>Dothideales</taxon>
        <taxon>Saccotheciaceae</taxon>
        <taxon>Aureobasidium</taxon>
    </lineage>
</organism>
<feature type="compositionally biased region" description="Basic and acidic residues" evidence="1">
    <location>
        <begin position="252"/>
        <end position="265"/>
    </location>
</feature>
<reference evidence="2 3" key="1">
    <citation type="journal article" date="2014" name="BMC Genomics">
        <title>Genome sequencing of four Aureobasidium pullulans varieties: biotechnological potential, stress tolerance, and description of new species.</title>
        <authorList>
            <person name="Gostin Ar C."/>
            <person name="Ohm R.A."/>
            <person name="Kogej T."/>
            <person name="Sonjak S."/>
            <person name="Turk M."/>
            <person name="Zajc J."/>
            <person name="Zalar P."/>
            <person name="Grube M."/>
            <person name="Sun H."/>
            <person name="Han J."/>
            <person name="Sharma A."/>
            <person name="Chiniquy J."/>
            <person name="Ngan C.Y."/>
            <person name="Lipzen A."/>
            <person name="Barry K."/>
            <person name="Grigoriev I.V."/>
            <person name="Gunde-Cimerman N."/>
        </authorList>
    </citation>
    <scope>NUCLEOTIDE SEQUENCE [LARGE SCALE GENOMIC DNA]</scope>
    <source>
        <strain evidence="2 3">CBS 110374</strain>
    </source>
</reference>
<feature type="compositionally biased region" description="Polar residues" evidence="1">
    <location>
        <begin position="275"/>
        <end position="290"/>
    </location>
</feature>
<protein>
    <submittedName>
        <fullName evidence="2">Uncharacterized protein</fullName>
    </submittedName>
</protein>
<proteinExistence type="predicted"/>
<feature type="region of interest" description="Disordered" evidence="1">
    <location>
        <begin position="231"/>
        <end position="341"/>
    </location>
</feature>
<feature type="compositionally biased region" description="Acidic residues" evidence="1">
    <location>
        <begin position="324"/>
        <end position="340"/>
    </location>
</feature>
<sequence>MNGRLTLSDPSVKKLAKVSCVHERYHDALPKLQGEADWQQWSDALQHAALMAGTDAVLNGESKHPSPLDETQSTIAEWNDNIRRTAIWRARNESLLKAMRSASDIDFGEFEGLNAHHTYLNLKSKYRVSDSQQIFKLFSEDLMVGYELDTSPRMIADQLQDAFNRYNHLVGHNTEQRLPETFLKMAFLDAFDPEYNEWRNALLKDRNVLALDEGSALTFEELVDFAIAEHDRQSKEQKNSNPSKPTAPQRPSKRDISQVGEDSHSASRMYCSVPHHSTSNMSLHTNQECLLQNPRLRPKNWRPNRRDKKYLAKHPQLENYASDNESDSSLEDLAEDEDEANQAMSVGVQDATQDAVADHGLALKALDSRRWSTLAKMHWNELQSHIDSMKRTLRSNNSKKFPKHLALDRGNLSGTWLLYKYSYNPGTNGHHHMHIWEATRPRQQGYFEGELTIGRQGHSVTLAICRFSPSTQVTGRAFQTWFTDSDGQKRRGSMALWGSGKMRISAPVPFRRYGQDVLAQRNFAGVWINSPQSRGRKT</sequence>
<evidence type="ECO:0000313" key="2">
    <source>
        <dbReference type="EMBL" id="KEQ58276.1"/>
    </source>
</evidence>